<organism evidence="6 7">
    <name type="scientific">Actinomadura luzonensis</name>
    <dbReference type="NCBI Taxonomy" id="2805427"/>
    <lineage>
        <taxon>Bacteria</taxon>
        <taxon>Bacillati</taxon>
        <taxon>Actinomycetota</taxon>
        <taxon>Actinomycetes</taxon>
        <taxon>Streptosporangiales</taxon>
        <taxon>Thermomonosporaceae</taxon>
        <taxon>Actinomadura</taxon>
    </lineage>
</organism>
<dbReference type="Pfam" id="PF00196">
    <property type="entry name" value="GerE"/>
    <property type="match status" value="1"/>
</dbReference>
<feature type="compositionally biased region" description="Low complexity" evidence="4">
    <location>
        <begin position="249"/>
        <end position="263"/>
    </location>
</feature>
<dbReference type="PANTHER" id="PTHR44688:SF16">
    <property type="entry name" value="DNA-BINDING TRANSCRIPTIONAL ACTIVATOR DEVR_DOSR"/>
    <property type="match status" value="1"/>
</dbReference>
<reference evidence="6 7" key="1">
    <citation type="submission" date="2022-04" db="EMBL/GenBank/DDBJ databases">
        <title>Genome draft of Actinomadura sp. ATCC 31491.</title>
        <authorList>
            <person name="Shi X."/>
            <person name="Du Y."/>
        </authorList>
    </citation>
    <scope>NUCLEOTIDE SEQUENCE [LARGE SCALE GENOMIC DNA]</scope>
    <source>
        <strain evidence="6 7">ATCC 31491</strain>
    </source>
</reference>
<feature type="domain" description="HTH luxR-type" evidence="5">
    <location>
        <begin position="323"/>
        <end position="389"/>
    </location>
</feature>
<keyword evidence="2" id="KW-0238">DNA-binding</keyword>
<dbReference type="PANTHER" id="PTHR44688">
    <property type="entry name" value="DNA-BINDING TRANSCRIPTIONAL ACTIVATOR DEVR_DOSR"/>
    <property type="match status" value="1"/>
</dbReference>
<evidence type="ECO:0000256" key="2">
    <source>
        <dbReference type="ARBA" id="ARBA00023125"/>
    </source>
</evidence>
<dbReference type="SUPFAM" id="SSF46894">
    <property type="entry name" value="C-terminal effector domain of the bipartite response regulators"/>
    <property type="match status" value="1"/>
</dbReference>
<evidence type="ECO:0000256" key="1">
    <source>
        <dbReference type="ARBA" id="ARBA00023015"/>
    </source>
</evidence>
<protein>
    <submittedName>
        <fullName evidence="6">Helix-turn-helix transcriptional regulator</fullName>
    </submittedName>
</protein>
<feature type="region of interest" description="Disordered" evidence="4">
    <location>
        <begin position="249"/>
        <end position="276"/>
    </location>
</feature>
<name>A0ABT0FKG8_9ACTN</name>
<evidence type="ECO:0000313" key="6">
    <source>
        <dbReference type="EMBL" id="MCK2212817.1"/>
    </source>
</evidence>
<keyword evidence="3" id="KW-0804">Transcription</keyword>
<evidence type="ECO:0000256" key="3">
    <source>
        <dbReference type="ARBA" id="ARBA00023163"/>
    </source>
</evidence>
<dbReference type="RefSeq" id="WP_242373495.1">
    <property type="nucleotide sequence ID" value="NZ_JAKRKC020000001.1"/>
</dbReference>
<dbReference type="CDD" id="cd06170">
    <property type="entry name" value="LuxR_C_like"/>
    <property type="match status" value="1"/>
</dbReference>
<dbReference type="EMBL" id="JAKRKC020000001">
    <property type="protein sequence ID" value="MCK2212817.1"/>
    <property type="molecule type" value="Genomic_DNA"/>
</dbReference>
<dbReference type="InterPro" id="IPR000792">
    <property type="entry name" value="Tscrpt_reg_LuxR_C"/>
</dbReference>
<dbReference type="InterPro" id="IPR016032">
    <property type="entry name" value="Sig_transdc_resp-reg_C-effctor"/>
</dbReference>
<dbReference type="SMART" id="SM00421">
    <property type="entry name" value="HTH_LUXR"/>
    <property type="match status" value="1"/>
</dbReference>
<dbReference type="Proteomes" id="UP001317259">
    <property type="component" value="Unassembled WGS sequence"/>
</dbReference>
<accession>A0ABT0FKG8</accession>
<keyword evidence="7" id="KW-1185">Reference proteome</keyword>
<sequence length="394" mass="41427">MSPASTRAELLRLVHRGLDVPAYARAVGELLGRLVPCEGTCLQTMDPATLLPTGEYVENGLPAAEILRLIEIELREPDVNKWAALRNAGTAAAGLGEATRGDLDRSLRQRDVRGPGGFADELRVVLATGTGTWGGLTLFREAGRRHFTPEEVAGVASLAGLIADGLRRAALLSGAAAPDDPGVLPPDDSGALVHPPDDSGVLVLAPDDSVALCDRAAGHWLDQLGTGDRAGARLPLVIATVARQARALATARRPASPPARDTALPSARDTRLPSGAAALPPARARVQTPSGWLLVRGSLLGDGPDAPVAVTLEAARAPELAPLIAAAYGLTERERRVTELVARGHPTSRIAATLHLSAYTVQDHLKSIFDKTGTSSRGDLVARLYFDHYAMRLR</sequence>
<evidence type="ECO:0000259" key="5">
    <source>
        <dbReference type="PROSITE" id="PS50043"/>
    </source>
</evidence>
<proteinExistence type="predicted"/>
<dbReference type="PROSITE" id="PS00622">
    <property type="entry name" value="HTH_LUXR_1"/>
    <property type="match status" value="1"/>
</dbReference>
<dbReference type="Gene3D" id="1.10.10.10">
    <property type="entry name" value="Winged helix-like DNA-binding domain superfamily/Winged helix DNA-binding domain"/>
    <property type="match status" value="1"/>
</dbReference>
<keyword evidence="1" id="KW-0805">Transcription regulation</keyword>
<dbReference type="InterPro" id="IPR036388">
    <property type="entry name" value="WH-like_DNA-bd_sf"/>
</dbReference>
<evidence type="ECO:0000313" key="7">
    <source>
        <dbReference type="Proteomes" id="UP001317259"/>
    </source>
</evidence>
<dbReference type="PRINTS" id="PR00038">
    <property type="entry name" value="HTHLUXR"/>
</dbReference>
<comment type="caution">
    <text evidence="6">The sequence shown here is derived from an EMBL/GenBank/DDBJ whole genome shotgun (WGS) entry which is preliminary data.</text>
</comment>
<gene>
    <name evidence="6" type="ORF">MF672_003245</name>
</gene>
<evidence type="ECO:0000256" key="4">
    <source>
        <dbReference type="SAM" id="MobiDB-lite"/>
    </source>
</evidence>
<dbReference type="PROSITE" id="PS50043">
    <property type="entry name" value="HTH_LUXR_2"/>
    <property type="match status" value="1"/>
</dbReference>